<dbReference type="PANTHER" id="PTHR46411">
    <property type="entry name" value="FAMILY ATPASE, PUTATIVE-RELATED"/>
    <property type="match status" value="1"/>
</dbReference>
<dbReference type="InterPro" id="IPR054472">
    <property type="entry name" value="WHD"/>
</dbReference>
<dbReference type="OrthoDB" id="9806903at2"/>
<dbReference type="GO" id="GO:0016887">
    <property type="term" value="F:ATP hydrolysis activity"/>
    <property type="evidence" value="ECO:0007669"/>
    <property type="project" value="InterPro"/>
</dbReference>
<evidence type="ECO:0000313" key="2">
    <source>
        <dbReference type="EMBL" id="RIH82328.1"/>
    </source>
</evidence>
<comment type="caution">
    <text evidence="2">The sequence shown here is derived from an EMBL/GenBank/DDBJ whole genome shotgun (WGS) entry which is preliminary data.</text>
</comment>
<proteinExistence type="predicted"/>
<evidence type="ECO:0000313" key="3">
    <source>
        <dbReference type="Proteomes" id="UP000265341"/>
    </source>
</evidence>
<dbReference type="CDD" id="cd19481">
    <property type="entry name" value="RecA-like_protease"/>
    <property type="match status" value="1"/>
</dbReference>
<accession>A0A399EEI9</accession>
<dbReference type="SMART" id="SM00382">
    <property type="entry name" value="AAA"/>
    <property type="match status" value="1"/>
</dbReference>
<dbReference type="InterPro" id="IPR003959">
    <property type="entry name" value="ATPase_AAA_core"/>
</dbReference>
<dbReference type="PANTHER" id="PTHR46411:SF3">
    <property type="entry name" value="AAA+ ATPASE DOMAIN-CONTAINING PROTEIN"/>
    <property type="match status" value="1"/>
</dbReference>
<dbReference type="Proteomes" id="UP000265341">
    <property type="component" value="Unassembled WGS sequence"/>
</dbReference>
<dbReference type="GO" id="GO:0008237">
    <property type="term" value="F:metallopeptidase activity"/>
    <property type="evidence" value="ECO:0007669"/>
    <property type="project" value="UniProtKB-KW"/>
</dbReference>
<dbReference type="Gene3D" id="3.40.50.300">
    <property type="entry name" value="P-loop containing nucleotide triphosphate hydrolases"/>
    <property type="match status" value="1"/>
</dbReference>
<dbReference type="EMBL" id="QWLA01000110">
    <property type="protein sequence ID" value="RIH82328.1"/>
    <property type="molecule type" value="Genomic_DNA"/>
</dbReference>
<keyword evidence="2" id="KW-0378">Hydrolase</keyword>
<reference evidence="2 3" key="1">
    <citation type="submission" date="2018-08" db="EMBL/GenBank/DDBJ databases">
        <title>Meiothermus roseus NBRC 110900 genome sequencing project.</title>
        <authorList>
            <person name="Da Costa M.S."/>
            <person name="Albuquerque L."/>
            <person name="Raposo P."/>
            <person name="Froufe H.J.C."/>
            <person name="Barroso C.S."/>
            <person name="Egas C."/>
        </authorList>
    </citation>
    <scope>NUCLEOTIDE SEQUENCE [LARGE SCALE GENOMIC DNA]</scope>
    <source>
        <strain evidence="2 3">NBRC 110900</strain>
    </source>
</reference>
<evidence type="ECO:0000259" key="1">
    <source>
        <dbReference type="SMART" id="SM00382"/>
    </source>
</evidence>
<sequence>MTTIQSWPQANQRYLMAALEVVRARLEASSELPAAQNALREAAQALPAPAALETLVQAFGLSPFEREVLLLCAGPELDASFARLLQKDPLRPFPSFGLALATLSEAHWSALSPAGPLRRWRLVELSGNHLTQGALRLDERILHYLTGTDYLDERLWGYLQATPPPATLVASHQALAERIGAAWLEQNPPPVVQLYGAEAADRQAIAAQAALELGLRLLRLPVELLPSSPADLEGLQRLLEREGVLGGCVYLLEAEGEQPTLLRRFVEGLGSSVLTSTREPPPPLERPTLRLEVRPPTPAEQLELWRQRLGESEAAALASQFNLGARAIQDLLSQKPPPRDLWQACRLQARPRLEDLAQRIEASATWGDLVLPAHEQRLLQELAAQVRQRSRVYEHWGFARKGQRGLGISALFTGPSGTGKTLAAEVLAAELGLDLYRIDLAQVASKYIGETEKNLRRVFDAAESGGAILLFDEADALFGKRSEVKDSHDRYANLEVSYLLQRMEQYRGLAILTTNLKESLDSAFLRRIRFVVQFPHPDPAQRSEIWRRIFPPETPLEPLDYSLLARLSVTGGNIRNIALYAAFLAAEEGVAVGMRHLKRAAQVEYGKLERPLTEAEIGGWG</sequence>
<keyword evidence="3" id="KW-1185">Reference proteome</keyword>
<dbReference type="GO" id="GO:0006508">
    <property type="term" value="P:proteolysis"/>
    <property type="evidence" value="ECO:0007669"/>
    <property type="project" value="UniProtKB-KW"/>
</dbReference>
<dbReference type="InterPro" id="IPR003593">
    <property type="entry name" value="AAA+_ATPase"/>
</dbReference>
<dbReference type="InterPro" id="IPR027417">
    <property type="entry name" value="P-loop_NTPase"/>
</dbReference>
<dbReference type="Pfam" id="PF22977">
    <property type="entry name" value="WHD"/>
    <property type="match status" value="1"/>
</dbReference>
<dbReference type="RefSeq" id="WP_119280379.1">
    <property type="nucleotide sequence ID" value="NZ_QWLA01000110.1"/>
</dbReference>
<dbReference type="GO" id="GO:0005524">
    <property type="term" value="F:ATP binding"/>
    <property type="evidence" value="ECO:0007669"/>
    <property type="project" value="InterPro"/>
</dbReference>
<dbReference type="Pfam" id="PF00004">
    <property type="entry name" value="AAA"/>
    <property type="match status" value="1"/>
</dbReference>
<dbReference type="EC" id="3.4.24.-" evidence="2"/>
<organism evidence="2 3">
    <name type="scientific">Calidithermus roseus</name>
    <dbReference type="NCBI Taxonomy" id="1644118"/>
    <lineage>
        <taxon>Bacteria</taxon>
        <taxon>Thermotogati</taxon>
        <taxon>Deinococcota</taxon>
        <taxon>Deinococci</taxon>
        <taxon>Thermales</taxon>
        <taxon>Thermaceae</taxon>
        <taxon>Calidithermus</taxon>
    </lineage>
</organism>
<keyword evidence="2" id="KW-0482">Metalloprotease</keyword>
<keyword evidence="2" id="KW-0645">Protease</keyword>
<dbReference type="SUPFAM" id="SSF52540">
    <property type="entry name" value="P-loop containing nucleoside triphosphate hydrolases"/>
    <property type="match status" value="1"/>
</dbReference>
<feature type="domain" description="AAA+ ATPase" evidence="1">
    <location>
        <begin position="406"/>
        <end position="538"/>
    </location>
</feature>
<gene>
    <name evidence="2" type="primary">ftsH3</name>
    <name evidence="2" type="ORF">Mrose_03404</name>
</gene>
<dbReference type="AlphaFoldDB" id="A0A399EEI9"/>
<protein>
    <submittedName>
        <fullName evidence="2">ATP-dependent zinc metalloprotease FtsH 3</fullName>
        <ecNumber evidence="2">3.4.24.-</ecNumber>
    </submittedName>
</protein>
<name>A0A399EEI9_9DEIN</name>